<protein>
    <recommendedName>
        <fullName evidence="2">Alpha/beta hydrolase fold-3 domain-containing protein</fullName>
    </recommendedName>
</protein>
<dbReference type="SUPFAM" id="SSF53474">
    <property type="entry name" value="alpha/beta-Hydrolases"/>
    <property type="match status" value="1"/>
</dbReference>
<dbReference type="InterPro" id="IPR029058">
    <property type="entry name" value="AB_hydrolase_fold"/>
</dbReference>
<organism evidence="3 4">
    <name type="scientific">Ficus carica</name>
    <name type="common">Common fig</name>
    <dbReference type="NCBI Taxonomy" id="3494"/>
    <lineage>
        <taxon>Eukaryota</taxon>
        <taxon>Viridiplantae</taxon>
        <taxon>Streptophyta</taxon>
        <taxon>Embryophyta</taxon>
        <taxon>Tracheophyta</taxon>
        <taxon>Spermatophyta</taxon>
        <taxon>Magnoliopsida</taxon>
        <taxon>eudicotyledons</taxon>
        <taxon>Gunneridae</taxon>
        <taxon>Pentapetalae</taxon>
        <taxon>rosids</taxon>
        <taxon>fabids</taxon>
        <taxon>Rosales</taxon>
        <taxon>Moraceae</taxon>
        <taxon>Ficeae</taxon>
        <taxon>Ficus</taxon>
    </lineage>
</organism>
<dbReference type="GO" id="GO:0016787">
    <property type="term" value="F:hydrolase activity"/>
    <property type="evidence" value="ECO:0007669"/>
    <property type="project" value="InterPro"/>
</dbReference>
<dbReference type="PANTHER" id="PTHR23024:SF113">
    <property type="entry name" value="CARBOXYLESTERASE 8-RELATED"/>
    <property type="match status" value="1"/>
</dbReference>
<dbReference type="EMBL" id="BTGU01000073">
    <property type="protein sequence ID" value="GMN57874.1"/>
    <property type="molecule type" value="Genomic_DNA"/>
</dbReference>
<comment type="similarity">
    <text evidence="1">Belongs to the 'GDXG' lipolytic enzyme family.</text>
</comment>
<reference evidence="3" key="1">
    <citation type="submission" date="2023-07" db="EMBL/GenBank/DDBJ databases">
        <title>draft genome sequence of fig (Ficus carica).</title>
        <authorList>
            <person name="Takahashi T."/>
            <person name="Nishimura K."/>
        </authorList>
    </citation>
    <scope>NUCLEOTIDE SEQUENCE</scope>
</reference>
<dbReference type="Proteomes" id="UP001187192">
    <property type="component" value="Unassembled WGS sequence"/>
</dbReference>
<dbReference type="Gene3D" id="3.40.50.1820">
    <property type="entry name" value="alpha/beta hydrolase"/>
    <property type="match status" value="1"/>
</dbReference>
<proteinExistence type="inferred from homology"/>
<dbReference type="AlphaFoldDB" id="A0AA88IXR9"/>
<accession>A0AA88IXR9</accession>
<comment type="caution">
    <text evidence="3">The sequence shown here is derived from an EMBL/GenBank/DDBJ whole genome shotgun (WGS) entry which is preliminary data.</text>
</comment>
<dbReference type="Pfam" id="PF07859">
    <property type="entry name" value="Abhydrolase_3"/>
    <property type="match status" value="1"/>
</dbReference>
<keyword evidence="4" id="KW-1185">Reference proteome</keyword>
<dbReference type="InterPro" id="IPR050466">
    <property type="entry name" value="Carboxylest/Gibb_receptor"/>
</dbReference>
<name>A0AA88IXR9_FICCA</name>
<evidence type="ECO:0000313" key="3">
    <source>
        <dbReference type="EMBL" id="GMN57874.1"/>
    </source>
</evidence>
<feature type="domain" description="Alpha/beta hydrolase fold-3" evidence="2">
    <location>
        <begin position="90"/>
        <end position="308"/>
    </location>
</feature>
<gene>
    <name evidence="3" type="ORF">TIFTF001_026971</name>
</gene>
<dbReference type="PANTHER" id="PTHR23024">
    <property type="entry name" value="ARYLACETAMIDE DEACETYLASE"/>
    <property type="match status" value="1"/>
</dbReference>
<dbReference type="InterPro" id="IPR013094">
    <property type="entry name" value="AB_hydrolase_3"/>
</dbReference>
<evidence type="ECO:0000313" key="4">
    <source>
        <dbReference type="Proteomes" id="UP001187192"/>
    </source>
</evidence>
<evidence type="ECO:0000259" key="2">
    <source>
        <dbReference type="Pfam" id="PF07859"/>
    </source>
</evidence>
<sequence>MADSTPTPPQNSSFDPYKFLHIVPNPDGSLTRLSPFPSVPPSSAAADNISDSSPQIALSKDIPLDPAAKTFIRIFKPHPLPPRSRRLPSIIYFHGGGFVLFSAASLPFHDSCSRLALRLNAFVLSVDYRLAPENRLPSAYHDALLALRSVTSASAADPWLASSADFSNCFLMGSSAGANIVYHAALRALDLDLSPLIIRGLIMNQPYFGGTRRTESETRLFRDRILPLPANDLLWSLALPEGADRDHEYCNPTVEGDLEGKIGRLQKCLVRGYGGDPLVDRQREFVEMLRGRGVEVVSSFEEGGFHGVELFDPDQARALYDVVMDFVVQSSNGKDGVVVAKSTM</sequence>
<evidence type="ECO:0000256" key="1">
    <source>
        <dbReference type="ARBA" id="ARBA00010515"/>
    </source>
</evidence>